<dbReference type="PANTHER" id="PTHR44259">
    <property type="entry name" value="OS07G0183000 PROTEIN-RELATED"/>
    <property type="match status" value="1"/>
</dbReference>
<reference evidence="2" key="1">
    <citation type="submission" date="2020-01" db="EMBL/GenBank/DDBJ databases">
        <authorList>
            <person name="Mishra B."/>
        </authorList>
    </citation>
    <scope>NUCLEOTIDE SEQUENCE [LARGE SCALE GENOMIC DNA]</scope>
</reference>
<evidence type="ECO:0000313" key="3">
    <source>
        <dbReference type="Proteomes" id="UP000467841"/>
    </source>
</evidence>
<dbReference type="EMBL" id="CACVBM020001484">
    <property type="protein sequence ID" value="CAA7051655.1"/>
    <property type="molecule type" value="Genomic_DNA"/>
</dbReference>
<dbReference type="Pfam" id="PF03478">
    <property type="entry name" value="Beta-prop_KIB1-4"/>
    <property type="match status" value="1"/>
</dbReference>
<protein>
    <recommendedName>
        <fullName evidence="1">KIB1-4 beta-propeller domain-containing protein</fullName>
    </recommendedName>
</protein>
<name>A0A6D2KF26_9BRAS</name>
<gene>
    <name evidence="2" type="ORF">MERR_LOCUS38890</name>
</gene>
<feature type="domain" description="KIB1-4 beta-propeller" evidence="1">
    <location>
        <begin position="75"/>
        <end position="331"/>
    </location>
</feature>
<proteinExistence type="predicted"/>
<evidence type="ECO:0000313" key="2">
    <source>
        <dbReference type="EMBL" id="CAA7051655.1"/>
    </source>
</evidence>
<dbReference type="InterPro" id="IPR050942">
    <property type="entry name" value="F-box_BR-signaling"/>
</dbReference>
<evidence type="ECO:0000259" key="1">
    <source>
        <dbReference type="Pfam" id="PF03478"/>
    </source>
</evidence>
<dbReference type="OrthoDB" id="1024590at2759"/>
<keyword evidence="3" id="KW-1185">Reference proteome</keyword>
<dbReference type="InterPro" id="IPR005174">
    <property type="entry name" value="KIB1-4_b-propeller"/>
</dbReference>
<dbReference type="Proteomes" id="UP000467841">
    <property type="component" value="Unassembled WGS sequence"/>
</dbReference>
<accession>A0A6D2KF26</accession>
<dbReference type="PANTHER" id="PTHR44259:SF93">
    <property type="entry name" value="PROTEIN, PUTATIVE (DUF295)-RELATED"/>
    <property type="match status" value="1"/>
</dbReference>
<dbReference type="AlphaFoldDB" id="A0A6D2KF26"/>
<organism evidence="2 3">
    <name type="scientific">Microthlaspi erraticum</name>
    <dbReference type="NCBI Taxonomy" id="1685480"/>
    <lineage>
        <taxon>Eukaryota</taxon>
        <taxon>Viridiplantae</taxon>
        <taxon>Streptophyta</taxon>
        <taxon>Embryophyta</taxon>
        <taxon>Tracheophyta</taxon>
        <taxon>Spermatophyta</taxon>
        <taxon>Magnoliopsida</taxon>
        <taxon>eudicotyledons</taxon>
        <taxon>Gunneridae</taxon>
        <taxon>Pentapetalae</taxon>
        <taxon>rosids</taxon>
        <taxon>malvids</taxon>
        <taxon>Brassicales</taxon>
        <taxon>Brassicaceae</taxon>
        <taxon>Coluteocarpeae</taxon>
        <taxon>Microthlaspi</taxon>
    </lineage>
</organism>
<comment type="caution">
    <text evidence="2">The sequence shown here is derived from an EMBL/GenBank/DDBJ whole genome shotgun (WGS) entry which is preliminary data.</text>
</comment>
<sequence length="347" mass="39217">MSLLLNQPSKLCFRKPVLVRSSPLHSDGFSFSSLGSQTLPYAIVCADPCRPNLVTVVTRREGDFSPFDRKMPMDLVERMGMIGSSNGWTAAMHKGVVRLRENPAPSLKGRDLKSIELPPVVTLPLCQTQMVTNVAMSSSSPEDLDCVVAVKFFGPQLSFCRYPARSDSEWINMRIPNPSFFSSSVMFSKKDDMFRILGSGGHLMGSWDLSCKHKNNHNFQRLRFKNIPKLTETKRELLDSCYVSEHLVESRTTNETFMVKWYKKTVANTIHGIERMETEALMVFKLDEEEGNAVYTQDIGDLVIFLTKSEPLCVPASSFRDMRPNRVKILDVDETTIVNLAAQNWNC</sequence>